<dbReference type="RefSeq" id="XP_043036688.1">
    <property type="nucleotide sequence ID" value="XM_043186868.1"/>
</dbReference>
<dbReference type="AlphaFoldDB" id="A0A9P7VL81"/>
<evidence type="ECO:0000313" key="2">
    <source>
        <dbReference type="EMBL" id="KAG7443188.1"/>
    </source>
</evidence>
<comment type="caution">
    <text evidence="2">The sequence shown here is derived from an EMBL/GenBank/DDBJ whole genome shotgun (WGS) entry which is preliminary data.</text>
</comment>
<keyword evidence="3" id="KW-1185">Reference proteome</keyword>
<keyword evidence="1" id="KW-1133">Transmembrane helix</keyword>
<proteinExistence type="predicted"/>
<keyword evidence="1" id="KW-0472">Membrane</keyword>
<sequence>MSGANLLYTFVSYIGAPLLSKSTVPRVFGFGANCFNAGNVYFCVSILLRGRRIVLFGCTPSEGIDAVPEEG</sequence>
<name>A0A9P7VL81_9AGAR</name>
<dbReference type="GeneID" id="66109165"/>
<accession>A0A9P7VL81</accession>
<reference evidence="2" key="1">
    <citation type="submission" date="2020-11" db="EMBL/GenBank/DDBJ databases">
        <title>Adaptations for nitrogen fixation in a non-lichenized fungal sporocarp promotes dispersal by wood-feeding termites.</title>
        <authorList>
            <consortium name="DOE Joint Genome Institute"/>
            <person name="Koch R.A."/>
            <person name="Yoon G."/>
            <person name="Arayal U."/>
            <person name="Lail K."/>
            <person name="Amirebrahimi M."/>
            <person name="Labutti K."/>
            <person name="Lipzen A."/>
            <person name="Riley R."/>
            <person name="Barry K."/>
            <person name="Henrissat B."/>
            <person name="Grigoriev I.V."/>
            <person name="Herr J.R."/>
            <person name="Aime M.C."/>
        </authorList>
    </citation>
    <scope>NUCLEOTIDE SEQUENCE</scope>
    <source>
        <strain evidence="2">MCA 3950</strain>
    </source>
</reference>
<dbReference type="EMBL" id="MU250546">
    <property type="protein sequence ID" value="KAG7443188.1"/>
    <property type="molecule type" value="Genomic_DNA"/>
</dbReference>
<keyword evidence="1" id="KW-0812">Transmembrane</keyword>
<organism evidence="2 3">
    <name type="scientific">Guyanagaster necrorhizus</name>
    <dbReference type="NCBI Taxonomy" id="856835"/>
    <lineage>
        <taxon>Eukaryota</taxon>
        <taxon>Fungi</taxon>
        <taxon>Dikarya</taxon>
        <taxon>Basidiomycota</taxon>
        <taxon>Agaricomycotina</taxon>
        <taxon>Agaricomycetes</taxon>
        <taxon>Agaricomycetidae</taxon>
        <taxon>Agaricales</taxon>
        <taxon>Marasmiineae</taxon>
        <taxon>Physalacriaceae</taxon>
        <taxon>Guyanagaster</taxon>
    </lineage>
</organism>
<gene>
    <name evidence="2" type="ORF">BT62DRAFT_935140</name>
</gene>
<feature type="transmembrane region" description="Helical" evidence="1">
    <location>
        <begin position="27"/>
        <end position="48"/>
    </location>
</feature>
<evidence type="ECO:0000313" key="3">
    <source>
        <dbReference type="Proteomes" id="UP000812287"/>
    </source>
</evidence>
<evidence type="ECO:0000256" key="1">
    <source>
        <dbReference type="SAM" id="Phobius"/>
    </source>
</evidence>
<dbReference type="Proteomes" id="UP000812287">
    <property type="component" value="Unassembled WGS sequence"/>
</dbReference>
<protein>
    <submittedName>
        <fullName evidence="2">Uncharacterized protein</fullName>
    </submittedName>
</protein>